<dbReference type="GO" id="GO:0030170">
    <property type="term" value="F:pyridoxal phosphate binding"/>
    <property type="evidence" value="ECO:0007669"/>
    <property type="project" value="InterPro"/>
</dbReference>
<dbReference type="OrthoDB" id="10264196at2759"/>
<feature type="modified residue" description="N6-(pyridoxal phosphate)lysine" evidence="2">
    <location>
        <position position="57"/>
    </location>
</feature>
<dbReference type="SUPFAM" id="SSF51419">
    <property type="entry name" value="PLP-binding barrel"/>
    <property type="match status" value="1"/>
</dbReference>
<gene>
    <name evidence="5" type="ORF">FA09DRAFT_310485</name>
</gene>
<accession>A0A316Z4V1</accession>
<dbReference type="Pfam" id="PF01168">
    <property type="entry name" value="Ala_racemase_N"/>
    <property type="match status" value="1"/>
</dbReference>
<name>A0A316Z4V1_9BASI</name>
<protein>
    <recommendedName>
        <fullName evidence="4">Alanine racemase N-terminal domain-containing protein</fullName>
    </recommendedName>
</protein>
<dbReference type="PANTHER" id="PTHR10146">
    <property type="entry name" value="PROLINE SYNTHETASE CO-TRANSCRIBED BACTERIAL HOMOLOG PROTEIN"/>
    <property type="match status" value="1"/>
</dbReference>
<dbReference type="PANTHER" id="PTHR10146:SF14">
    <property type="entry name" value="PYRIDOXAL PHOSPHATE HOMEOSTASIS PROTEIN"/>
    <property type="match status" value="1"/>
</dbReference>
<keyword evidence="6" id="KW-1185">Reference proteome</keyword>
<feature type="domain" description="Alanine racemase N-terminal" evidence="4">
    <location>
        <begin position="34"/>
        <end position="262"/>
    </location>
</feature>
<dbReference type="NCBIfam" id="TIGR00044">
    <property type="entry name" value="YggS family pyridoxal phosphate-dependent enzyme"/>
    <property type="match status" value="1"/>
</dbReference>
<evidence type="ECO:0000313" key="5">
    <source>
        <dbReference type="EMBL" id="PWN96780.1"/>
    </source>
</evidence>
<comment type="cofactor">
    <cofactor evidence="2">
        <name>pyridoxal 5'-phosphate</name>
        <dbReference type="ChEBI" id="CHEBI:597326"/>
    </cofactor>
</comment>
<dbReference type="InterPro" id="IPR001608">
    <property type="entry name" value="Ala_racemase_N"/>
</dbReference>
<dbReference type="RefSeq" id="XP_025597059.1">
    <property type="nucleotide sequence ID" value="XM_025740631.1"/>
</dbReference>
<proteinExistence type="inferred from homology"/>
<dbReference type="InterPro" id="IPR029066">
    <property type="entry name" value="PLP-binding_barrel"/>
</dbReference>
<dbReference type="AlphaFoldDB" id="A0A316Z4V1"/>
<evidence type="ECO:0000256" key="3">
    <source>
        <dbReference type="RuleBase" id="RU004514"/>
    </source>
</evidence>
<sequence length="263" mass="28185">MLRSRPLMSAAQLSSTWGPYPPPSAARLEDVTQRLAAVTRRISEQPSPHPRLVAVSKLQEPSAVLAAHRGPAGHSHFGENYAQELRDKSRVLPRSIQWHYVGQMQTSKAKMLAAIPNLYLVETLDSEKAADALDKALANRDASAPLRVYLQVNTSGEESKAGLPPLHEANDGPLLELAQHVIQSCPHLLLQGLMTIGSRAASSGASNPDFDCLVASRRALALLQQGNDDGGLELSMGMSADLEAAIRAGSSNVRVGTDCFGER</sequence>
<dbReference type="Proteomes" id="UP000245946">
    <property type="component" value="Unassembled WGS sequence"/>
</dbReference>
<dbReference type="GeneID" id="37268177"/>
<evidence type="ECO:0000313" key="6">
    <source>
        <dbReference type="Proteomes" id="UP000245946"/>
    </source>
</evidence>
<feature type="non-terminal residue" evidence="5">
    <location>
        <position position="263"/>
    </location>
</feature>
<dbReference type="EMBL" id="KZ819298">
    <property type="protein sequence ID" value="PWN96780.1"/>
    <property type="molecule type" value="Genomic_DNA"/>
</dbReference>
<evidence type="ECO:0000259" key="4">
    <source>
        <dbReference type="Pfam" id="PF01168"/>
    </source>
</evidence>
<dbReference type="HAMAP" id="MF_02087">
    <property type="entry name" value="PLP_homeostasis"/>
    <property type="match status" value="1"/>
</dbReference>
<organism evidence="5 6">
    <name type="scientific">Tilletiopsis washingtonensis</name>
    <dbReference type="NCBI Taxonomy" id="58919"/>
    <lineage>
        <taxon>Eukaryota</taxon>
        <taxon>Fungi</taxon>
        <taxon>Dikarya</taxon>
        <taxon>Basidiomycota</taxon>
        <taxon>Ustilaginomycotina</taxon>
        <taxon>Exobasidiomycetes</taxon>
        <taxon>Entylomatales</taxon>
        <taxon>Entylomatales incertae sedis</taxon>
        <taxon>Tilletiopsis</taxon>
    </lineage>
</organism>
<evidence type="ECO:0000256" key="2">
    <source>
        <dbReference type="PIRSR" id="PIRSR004848-1"/>
    </source>
</evidence>
<dbReference type="STRING" id="58919.A0A316Z4V1"/>
<comment type="similarity">
    <text evidence="3">Belongs to the pyridoxal phosphate-binding protein YggS/PROSC family.</text>
</comment>
<dbReference type="PIRSF" id="PIRSF004848">
    <property type="entry name" value="YBL036c_PLPDEIII"/>
    <property type="match status" value="1"/>
</dbReference>
<dbReference type="InterPro" id="IPR011078">
    <property type="entry name" value="PyrdxlP_homeostasis"/>
</dbReference>
<keyword evidence="1 2" id="KW-0663">Pyridoxal phosphate</keyword>
<reference evidence="5 6" key="1">
    <citation type="journal article" date="2018" name="Mol. Biol. Evol.">
        <title>Broad Genomic Sampling Reveals a Smut Pathogenic Ancestry of the Fungal Clade Ustilaginomycotina.</title>
        <authorList>
            <person name="Kijpornyongpan T."/>
            <person name="Mondo S.J."/>
            <person name="Barry K."/>
            <person name="Sandor L."/>
            <person name="Lee J."/>
            <person name="Lipzen A."/>
            <person name="Pangilinan J."/>
            <person name="LaButti K."/>
            <person name="Hainaut M."/>
            <person name="Henrissat B."/>
            <person name="Grigoriev I.V."/>
            <person name="Spatafora J.W."/>
            <person name="Aime M.C."/>
        </authorList>
    </citation>
    <scope>NUCLEOTIDE SEQUENCE [LARGE SCALE GENOMIC DNA]</scope>
    <source>
        <strain evidence="5 6">MCA 4186</strain>
    </source>
</reference>
<dbReference type="Gene3D" id="3.20.20.10">
    <property type="entry name" value="Alanine racemase"/>
    <property type="match status" value="1"/>
</dbReference>
<evidence type="ECO:0000256" key="1">
    <source>
        <dbReference type="ARBA" id="ARBA00022898"/>
    </source>
</evidence>